<dbReference type="Proteomes" id="UP001316803">
    <property type="component" value="Unassembled WGS sequence"/>
</dbReference>
<comment type="caution">
    <text evidence="1">The sequence shown here is derived from an EMBL/GenBank/DDBJ whole genome shotgun (WGS) entry which is preliminary data.</text>
</comment>
<dbReference type="AlphaFoldDB" id="A0AAN8EK69"/>
<evidence type="ECO:0000313" key="1">
    <source>
        <dbReference type="EMBL" id="KAK5955735.1"/>
    </source>
</evidence>
<protein>
    <submittedName>
        <fullName evidence="1">Uncharacterized protein</fullName>
    </submittedName>
</protein>
<dbReference type="EMBL" id="JAKLMC020000006">
    <property type="protein sequence ID" value="KAK5955735.1"/>
    <property type="molecule type" value="Genomic_DNA"/>
</dbReference>
<dbReference type="PANTHER" id="PTHR42085">
    <property type="entry name" value="F-BOX DOMAIN-CONTAINING PROTEIN"/>
    <property type="match status" value="1"/>
</dbReference>
<organism evidence="1 2">
    <name type="scientific">Knufia fluminis</name>
    <dbReference type="NCBI Taxonomy" id="191047"/>
    <lineage>
        <taxon>Eukaryota</taxon>
        <taxon>Fungi</taxon>
        <taxon>Dikarya</taxon>
        <taxon>Ascomycota</taxon>
        <taxon>Pezizomycotina</taxon>
        <taxon>Eurotiomycetes</taxon>
        <taxon>Chaetothyriomycetidae</taxon>
        <taxon>Chaetothyriales</taxon>
        <taxon>Trichomeriaceae</taxon>
        <taxon>Knufia</taxon>
    </lineage>
</organism>
<dbReference type="InterPro" id="IPR038883">
    <property type="entry name" value="AN11006-like"/>
</dbReference>
<proteinExistence type="predicted"/>
<name>A0AAN8EK69_9EURO</name>
<gene>
    <name evidence="1" type="ORF">OHC33_003376</name>
</gene>
<accession>A0AAN8EK69</accession>
<sequence length="246" mass="28510">MTRSWLDDIPPEIRNDIYTKIFQTTPVNVHFTLQDKQPWPPCWDPAKKTCISLLLVSRAVYAEAKQLFLDETPFHFGRRQCVCLFHISKDQTARLPFIRHLSVTDRPYWTRFDRIMQTSWRDGHKLHSLTLNRRWGLCQSSEHSPEPISQSDFLDSCLEYTRTLKLDLHLNLTLTPTERYGHCIDLLVSINKARHVTVSDILVPRADSEQEAQIIAQAMVEIKSMKFFREATKIVLIDGSTASSGL</sequence>
<evidence type="ECO:0000313" key="2">
    <source>
        <dbReference type="Proteomes" id="UP001316803"/>
    </source>
</evidence>
<keyword evidence="2" id="KW-1185">Reference proteome</keyword>
<dbReference type="PANTHER" id="PTHR42085:SF2">
    <property type="entry name" value="F-BOX DOMAIN-CONTAINING PROTEIN"/>
    <property type="match status" value="1"/>
</dbReference>
<reference evidence="1 2" key="1">
    <citation type="submission" date="2022-12" db="EMBL/GenBank/DDBJ databases">
        <title>Genomic features and morphological characterization of a novel Knufia sp. strain isolated from spacecraft assembly facility.</title>
        <authorList>
            <person name="Teixeira M."/>
            <person name="Chander A.M."/>
            <person name="Stajich J.E."/>
            <person name="Venkateswaran K."/>
        </authorList>
    </citation>
    <scope>NUCLEOTIDE SEQUENCE [LARGE SCALE GENOMIC DNA]</scope>
    <source>
        <strain evidence="1 2">FJI-L2-BK-P2</strain>
    </source>
</reference>